<organism evidence="1 2">
    <name type="scientific">Candidatus Acidiferrum panamense</name>
    <dbReference type="NCBI Taxonomy" id="2741543"/>
    <lineage>
        <taxon>Bacteria</taxon>
        <taxon>Pseudomonadati</taxon>
        <taxon>Acidobacteriota</taxon>
        <taxon>Terriglobia</taxon>
        <taxon>Candidatus Acidiferrales</taxon>
        <taxon>Candidatus Acidiferrum</taxon>
    </lineage>
</organism>
<accession>A0A7V8NT54</accession>
<dbReference type="AlphaFoldDB" id="A0A7V8NT54"/>
<dbReference type="EMBL" id="JACDQQ010001781">
    <property type="protein sequence ID" value="MBA0087005.1"/>
    <property type="molecule type" value="Genomic_DNA"/>
</dbReference>
<protein>
    <submittedName>
        <fullName evidence="1">Uncharacterized protein</fullName>
    </submittedName>
</protein>
<evidence type="ECO:0000313" key="1">
    <source>
        <dbReference type="EMBL" id="MBA0087005.1"/>
    </source>
</evidence>
<reference evidence="1" key="1">
    <citation type="submission" date="2020-06" db="EMBL/GenBank/DDBJ databases">
        <title>Legume-microbial interactions unlock mineral nutrients during tropical forest succession.</title>
        <authorList>
            <person name="Epihov D.Z."/>
        </authorList>
    </citation>
    <scope>NUCLEOTIDE SEQUENCE [LARGE SCALE GENOMIC DNA]</scope>
    <source>
        <strain evidence="1">Pan2503</strain>
    </source>
</reference>
<gene>
    <name evidence="1" type="ORF">HRJ53_18640</name>
</gene>
<name>A0A7V8NT54_9BACT</name>
<keyword evidence="2" id="KW-1185">Reference proteome</keyword>
<proteinExistence type="predicted"/>
<comment type="caution">
    <text evidence="1">The sequence shown here is derived from an EMBL/GenBank/DDBJ whole genome shotgun (WGS) entry which is preliminary data.</text>
</comment>
<dbReference type="Proteomes" id="UP000567293">
    <property type="component" value="Unassembled WGS sequence"/>
</dbReference>
<sequence>MERNQSGKYCVRLRVYYPRHAWTLNVYFLAGSFDRSMKKLEEALDFLQRQEEKLWFWGVDRADDMGFSAEFLKEAGMKLDRRMDFPKRATSVTLAPEREVPASVLGPMRRGLAEAVDLVRAAAAGD</sequence>
<evidence type="ECO:0000313" key="2">
    <source>
        <dbReference type="Proteomes" id="UP000567293"/>
    </source>
</evidence>